<dbReference type="AlphaFoldDB" id="A0ABD7AKI3"/>
<dbReference type="Pfam" id="PF14022">
    <property type="entry name" value="DUF4238"/>
    <property type="match status" value="1"/>
</dbReference>
<gene>
    <name evidence="1" type="ORF">HV234_17430</name>
</gene>
<protein>
    <submittedName>
        <fullName evidence="1">DUF4238 domain-containing protein</fullName>
    </submittedName>
</protein>
<accession>A0ABD7AKI3</accession>
<dbReference type="RefSeq" id="WP_181246746.1">
    <property type="nucleotide sequence ID" value="NZ_CP055315.1"/>
</dbReference>
<evidence type="ECO:0000313" key="2">
    <source>
        <dbReference type="Proteomes" id="UP000510937"/>
    </source>
</evidence>
<dbReference type="Proteomes" id="UP000510937">
    <property type="component" value="Chromosome"/>
</dbReference>
<evidence type="ECO:0000313" key="1">
    <source>
        <dbReference type="EMBL" id="QLO53189.1"/>
    </source>
</evidence>
<proteinExistence type="predicted"/>
<dbReference type="EMBL" id="CP055315">
    <property type="protein sequence ID" value="QLO53189.1"/>
    <property type="molecule type" value="Genomic_DNA"/>
</dbReference>
<reference evidence="2" key="1">
    <citation type="submission" date="2020-06" db="EMBL/GenBank/DDBJ databases">
        <title>REHAB project genomes.</title>
        <authorList>
            <person name="Shaw L.P."/>
        </authorList>
    </citation>
    <scope>NUCLEOTIDE SEQUENCE [LARGE SCALE GENOMIC DNA]</scope>
    <source>
        <strain evidence="2">RHBSTW-00555</strain>
    </source>
</reference>
<name>A0ABD7AKI3_9ENTR</name>
<organism evidence="1 2">
    <name type="scientific">Klebsiella grimontii</name>
    <dbReference type="NCBI Taxonomy" id="2058152"/>
    <lineage>
        <taxon>Bacteria</taxon>
        <taxon>Pseudomonadati</taxon>
        <taxon>Pseudomonadota</taxon>
        <taxon>Gammaproteobacteria</taxon>
        <taxon>Enterobacterales</taxon>
        <taxon>Enterobacteriaceae</taxon>
        <taxon>Klebsiella/Raoultella group</taxon>
        <taxon>Klebsiella</taxon>
    </lineage>
</organism>
<sequence>MKGKNNNQQKGNHHFIPQVYIQRFYDEEKKAVWRGKIQYKETKYFSSAQIFYVHKLYDLKLLGKQFTDIEDSYANIENLVGDFYQKIDRYEKLDLSDEENIELFYFIKTILLIQYFRTEDMKPEMFREQCTQLVNIYKSKDELFKTQFSFIKIEELRLFEKLIKKGIRKDKKYTNELIKGLQYTTLPLLLSNFNSKGITLIRNQKKYITSDKPVVCKNIDDLLNLRNFIYPLSPNILVYALGEDVTKDMINDENKVNEFIANNAISYIISNDKDMVEKYMKAL</sequence>
<dbReference type="InterPro" id="IPR025332">
    <property type="entry name" value="DUF4238"/>
</dbReference>